<keyword evidence="2" id="KW-0732">Signal</keyword>
<feature type="chain" id="PRO_5022941475" description="Bacterial type II/III secretion system short domain protein" evidence="2">
    <location>
        <begin position="26"/>
        <end position="560"/>
    </location>
</feature>
<keyword evidence="4" id="KW-1185">Reference proteome</keyword>
<dbReference type="Proteomes" id="UP000320735">
    <property type="component" value="Unassembled WGS sequence"/>
</dbReference>
<evidence type="ECO:0000313" key="3">
    <source>
        <dbReference type="EMBL" id="TWU09572.1"/>
    </source>
</evidence>
<feature type="compositionally biased region" description="Gly residues" evidence="1">
    <location>
        <begin position="526"/>
        <end position="536"/>
    </location>
</feature>
<protein>
    <recommendedName>
        <fullName evidence="5">Bacterial type II/III secretion system short domain protein</fullName>
    </recommendedName>
</protein>
<feature type="region of interest" description="Disordered" evidence="1">
    <location>
        <begin position="516"/>
        <end position="560"/>
    </location>
</feature>
<evidence type="ECO:0008006" key="5">
    <source>
        <dbReference type="Google" id="ProtNLM"/>
    </source>
</evidence>
<accession>A0A5C6BCY7</accession>
<organism evidence="3 4">
    <name type="scientific">Symmachiella macrocystis</name>
    <dbReference type="NCBI Taxonomy" id="2527985"/>
    <lineage>
        <taxon>Bacteria</taxon>
        <taxon>Pseudomonadati</taxon>
        <taxon>Planctomycetota</taxon>
        <taxon>Planctomycetia</taxon>
        <taxon>Planctomycetales</taxon>
        <taxon>Planctomycetaceae</taxon>
        <taxon>Symmachiella</taxon>
    </lineage>
</organism>
<feature type="signal peptide" evidence="2">
    <location>
        <begin position="1"/>
        <end position="25"/>
    </location>
</feature>
<dbReference type="EMBL" id="SJPP01000002">
    <property type="protein sequence ID" value="TWU09572.1"/>
    <property type="molecule type" value="Genomic_DNA"/>
</dbReference>
<comment type="caution">
    <text evidence="3">The sequence shown here is derived from an EMBL/GenBank/DDBJ whole genome shotgun (WGS) entry which is preliminary data.</text>
</comment>
<reference evidence="3 4" key="1">
    <citation type="submission" date="2019-02" db="EMBL/GenBank/DDBJ databases">
        <title>Deep-cultivation of Planctomycetes and their phenomic and genomic characterization uncovers novel biology.</title>
        <authorList>
            <person name="Wiegand S."/>
            <person name="Jogler M."/>
            <person name="Boedeker C."/>
            <person name="Pinto D."/>
            <person name="Vollmers J."/>
            <person name="Rivas-Marin E."/>
            <person name="Kohn T."/>
            <person name="Peeters S.H."/>
            <person name="Heuer A."/>
            <person name="Rast P."/>
            <person name="Oberbeckmann S."/>
            <person name="Bunk B."/>
            <person name="Jeske O."/>
            <person name="Meyerdierks A."/>
            <person name="Storesund J.E."/>
            <person name="Kallscheuer N."/>
            <person name="Luecker S."/>
            <person name="Lage O.M."/>
            <person name="Pohl T."/>
            <person name="Merkel B.J."/>
            <person name="Hornburger P."/>
            <person name="Mueller R.-W."/>
            <person name="Bruemmer F."/>
            <person name="Labrenz M."/>
            <person name="Spormann A.M."/>
            <person name="Op Den Camp H."/>
            <person name="Overmann J."/>
            <person name="Amann R."/>
            <person name="Jetten M.S.M."/>
            <person name="Mascher T."/>
            <person name="Medema M.H."/>
            <person name="Devos D.P."/>
            <person name="Kaster A.-K."/>
            <person name="Ovreas L."/>
            <person name="Rohde M."/>
            <person name="Galperin M.Y."/>
            <person name="Jogler C."/>
        </authorList>
    </citation>
    <scope>NUCLEOTIDE SEQUENCE [LARGE SCALE GENOMIC DNA]</scope>
    <source>
        <strain evidence="3 4">CA54</strain>
    </source>
</reference>
<evidence type="ECO:0000256" key="1">
    <source>
        <dbReference type="SAM" id="MobiDB-lite"/>
    </source>
</evidence>
<gene>
    <name evidence="3" type="ORF">CA54_48140</name>
</gene>
<evidence type="ECO:0000313" key="4">
    <source>
        <dbReference type="Proteomes" id="UP000320735"/>
    </source>
</evidence>
<dbReference type="AlphaFoldDB" id="A0A5C6BCY7"/>
<dbReference type="OrthoDB" id="263325at2"/>
<sequence length="560" mass="61519" precursor="true">MSIRSLLRCCGICLLMGMSAHWVQAAEDEPAAAATEKKIPEISDEPKTIDPATLMPKKLAARATVDFSDSSLREVLDWLRDEQGLVVLLEKNALAEKGISLSEPLSDQLDDAPIYLLLNRLRSLGLDWYFENEILHITTAEIAEEQLQLQSYNIGDLLDAGYDEDSLNETITSSVEPDSWEEVGGQGVYRTLGDVVFVRQTNDLQRQVQGLLAGLRKHGRQTFTYDPPANLELQQKLTENVSVNFEDTPLVVAVEKLAADAQVDLRLDKAELREKRIRDREPVTLSLNDRDLATVLRAMLLDLKLTWVLEDGVLWITSTEKADSISKTAIYDVRDLCRDGSESDSLADAITSQAQPDAWAEVGGPGQLSFPQPGTMVIYAQDQLHQDALRLLETYRTALRSSKPREIEAVDQQEVVTVYYRLHTGMASSLAGTLPVLVDPNSWKQNDPQDAPGQILLVDSSPDVESSQGKTSYAAAGKASDPVRVAVTSRAVLIIRQTRENQKKIAEVINRVRTGDPIGVDTQQTGFGGGGGGFGSGYFSTTPDTTPNMVPKSLPTKSQK</sequence>
<name>A0A5C6BCY7_9PLAN</name>
<evidence type="ECO:0000256" key="2">
    <source>
        <dbReference type="SAM" id="SignalP"/>
    </source>
</evidence>
<proteinExistence type="predicted"/>
<dbReference type="RefSeq" id="WP_146373252.1">
    <property type="nucleotide sequence ID" value="NZ_SJPP01000002.1"/>
</dbReference>